<keyword evidence="4" id="KW-0067">ATP-binding</keyword>
<evidence type="ECO:0000256" key="2">
    <source>
        <dbReference type="ARBA" id="ARBA00022737"/>
    </source>
</evidence>
<dbReference type="GO" id="GO:0016887">
    <property type="term" value="F:ATP hydrolysis activity"/>
    <property type="evidence" value="ECO:0007669"/>
    <property type="project" value="InterPro"/>
</dbReference>
<evidence type="ECO:0000256" key="3">
    <source>
        <dbReference type="ARBA" id="ARBA00022741"/>
    </source>
</evidence>
<dbReference type="Proteomes" id="UP000039046">
    <property type="component" value="Unassembled WGS sequence"/>
</dbReference>
<dbReference type="InterPro" id="IPR027417">
    <property type="entry name" value="P-loop_NTPase"/>
</dbReference>
<evidence type="ECO:0000256" key="4">
    <source>
        <dbReference type="ARBA" id="ARBA00022840"/>
    </source>
</evidence>
<dbReference type="SUPFAM" id="SSF52540">
    <property type="entry name" value="P-loop containing nucleoside triphosphate hydrolases"/>
    <property type="match status" value="1"/>
</dbReference>
<accession>A0A0A1T166</accession>
<feature type="domain" description="ABC transporter" evidence="5">
    <location>
        <begin position="103"/>
        <end position="314"/>
    </location>
</feature>
<evidence type="ECO:0000256" key="1">
    <source>
        <dbReference type="ARBA" id="ARBA00022448"/>
    </source>
</evidence>
<dbReference type="InterPro" id="IPR017871">
    <property type="entry name" value="ABC_transporter-like_CS"/>
</dbReference>
<dbReference type="InterPro" id="IPR026082">
    <property type="entry name" value="ABCA"/>
</dbReference>
<dbReference type="Gene3D" id="3.40.50.300">
    <property type="entry name" value="P-loop containing nucleotide triphosphate hydrolases"/>
    <property type="match status" value="2"/>
</dbReference>
<dbReference type="Pfam" id="PF00005">
    <property type="entry name" value="ABC_tran"/>
    <property type="match status" value="1"/>
</dbReference>
<dbReference type="GO" id="GO:0005524">
    <property type="term" value="F:ATP binding"/>
    <property type="evidence" value="ECO:0007669"/>
    <property type="project" value="UniProtKB-KW"/>
</dbReference>
<protein>
    <recommendedName>
        <fullName evidence="5">ABC transporter domain-containing protein</fullName>
    </recommendedName>
</protein>
<dbReference type="PANTHER" id="PTHR19229">
    <property type="entry name" value="ATP-BINDING CASSETTE TRANSPORTER SUBFAMILY A ABCA"/>
    <property type="match status" value="1"/>
</dbReference>
<dbReference type="AlphaFoldDB" id="A0A0A1T166"/>
<dbReference type="PROSITE" id="PS50893">
    <property type="entry name" value="ABC_TRANSPORTER_2"/>
    <property type="match status" value="1"/>
</dbReference>
<dbReference type="PANTHER" id="PTHR19229:SF36">
    <property type="entry name" value="ATP-BINDING CASSETTE SUB-FAMILY A MEMBER 2"/>
    <property type="match status" value="1"/>
</dbReference>
<keyword evidence="3" id="KW-0547">Nucleotide-binding</keyword>
<keyword evidence="2" id="KW-0677">Repeat</keyword>
<sequence>MNSYIFFMLNMTQWSVAGQKARVSEIPPSLGSTNPDLFQFSQLPLFVSMALQIIFYFAFAPFVEWAMHGISFQCRKLATATTAGKPSSLPVSHSPDSPTAVALHLKKSFYPGLFRKVFCWGERKQPKMAMEDVTLETHRGQITCLVGQNGSGKTAALRMMAGFTSMDADEISFDTLPSQIGICPQQNGSNETDEQIDQLIDDCDLLQKTDCLAQDLSGGQKRKLQLACTFIGGSSVCLVDECTSDLDPLSRQAVWDLLLRSRANRSIILTTHFLDEVDVPADHIVVLSKGKVVCKGTPVELNSTYGGGYRVVVERTEKTMAALAALKPTVSRDTLVFQVVDSNAAANLSKILEQAGVLGLRTGPCEESYENLIP</sequence>
<dbReference type="STRING" id="1531966.A0A0A1T166"/>
<dbReference type="OrthoDB" id="8061355at2759"/>
<dbReference type="GO" id="GO:0140359">
    <property type="term" value="F:ABC-type transporter activity"/>
    <property type="evidence" value="ECO:0007669"/>
    <property type="project" value="InterPro"/>
</dbReference>
<dbReference type="GO" id="GO:0016020">
    <property type="term" value="C:membrane"/>
    <property type="evidence" value="ECO:0007669"/>
    <property type="project" value="InterPro"/>
</dbReference>
<dbReference type="SMART" id="SM00382">
    <property type="entry name" value="AAA"/>
    <property type="match status" value="1"/>
</dbReference>
<keyword evidence="1" id="KW-0813">Transport</keyword>
<reference evidence="6 7" key="1">
    <citation type="journal article" date="2015" name="Genome Announc.">
        <title>Draft Genome Sequence and Gene Annotation of the Entomopathogenic Fungus Verticillium hemipterigenum.</title>
        <authorList>
            <person name="Horn F."/>
            <person name="Habel A."/>
            <person name="Scharf D.H."/>
            <person name="Dworschak J."/>
            <person name="Brakhage A.A."/>
            <person name="Guthke R."/>
            <person name="Hertweck C."/>
            <person name="Linde J."/>
        </authorList>
    </citation>
    <scope>NUCLEOTIDE SEQUENCE [LARGE SCALE GENOMIC DNA]</scope>
</reference>
<name>A0A0A1T166_9HYPO</name>
<dbReference type="GO" id="GO:0005319">
    <property type="term" value="F:lipid transporter activity"/>
    <property type="evidence" value="ECO:0007669"/>
    <property type="project" value="TreeGrafter"/>
</dbReference>
<dbReference type="InterPro" id="IPR003593">
    <property type="entry name" value="AAA+_ATPase"/>
</dbReference>
<keyword evidence="7" id="KW-1185">Reference proteome</keyword>
<proteinExistence type="predicted"/>
<organism evidence="6 7">
    <name type="scientific">[Torrubiella] hemipterigena</name>
    <dbReference type="NCBI Taxonomy" id="1531966"/>
    <lineage>
        <taxon>Eukaryota</taxon>
        <taxon>Fungi</taxon>
        <taxon>Dikarya</taxon>
        <taxon>Ascomycota</taxon>
        <taxon>Pezizomycotina</taxon>
        <taxon>Sordariomycetes</taxon>
        <taxon>Hypocreomycetidae</taxon>
        <taxon>Hypocreales</taxon>
        <taxon>Clavicipitaceae</taxon>
        <taxon>Clavicipitaceae incertae sedis</taxon>
        <taxon>'Torrubiella' clade</taxon>
    </lineage>
</organism>
<gene>
    <name evidence="6" type="ORF">VHEMI04420</name>
</gene>
<dbReference type="EMBL" id="CDHN01000002">
    <property type="protein sequence ID" value="CEJ87456.1"/>
    <property type="molecule type" value="Genomic_DNA"/>
</dbReference>
<dbReference type="PROSITE" id="PS00211">
    <property type="entry name" value="ABC_TRANSPORTER_1"/>
    <property type="match status" value="1"/>
</dbReference>
<dbReference type="InterPro" id="IPR003439">
    <property type="entry name" value="ABC_transporter-like_ATP-bd"/>
</dbReference>
<dbReference type="HOGENOM" id="CLU_740073_0_0_1"/>
<evidence type="ECO:0000259" key="5">
    <source>
        <dbReference type="PROSITE" id="PS50893"/>
    </source>
</evidence>
<evidence type="ECO:0000313" key="7">
    <source>
        <dbReference type="Proteomes" id="UP000039046"/>
    </source>
</evidence>
<evidence type="ECO:0000313" key="6">
    <source>
        <dbReference type="EMBL" id="CEJ87456.1"/>
    </source>
</evidence>